<evidence type="ECO:0000256" key="4">
    <source>
        <dbReference type="SAM" id="MobiDB-lite"/>
    </source>
</evidence>
<evidence type="ECO:0000256" key="1">
    <source>
        <dbReference type="ARBA" id="ARBA00022692"/>
    </source>
</evidence>
<evidence type="ECO:0000256" key="3">
    <source>
        <dbReference type="PROSITE-ProRule" id="PRU00043"/>
    </source>
</evidence>
<keyword evidence="1 5" id="KW-0812">Transmembrane</keyword>
<dbReference type="PROSITE" id="PS50268">
    <property type="entry name" value="CADHERIN_2"/>
    <property type="match status" value="4"/>
</dbReference>
<dbReference type="EMBL" id="JBJQND010000006">
    <property type="protein sequence ID" value="KAL3874011.1"/>
    <property type="molecule type" value="Genomic_DNA"/>
</dbReference>
<evidence type="ECO:0000313" key="7">
    <source>
        <dbReference type="EMBL" id="KAL3874011.1"/>
    </source>
</evidence>
<dbReference type="Gene3D" id="2.60.40.60">
    <property type="entry name" value="Cadherins"/>
    <property type="match status" value="5"/>
</dbReference>
<dbReference type="PANTHER" id="PTHR24026">
    <property type="entry name" value="FAT ATYPICAL CADHERIN-RELATED"/>
    <property type="match status" value="1"/>
</dbReference>
<feature type="domain" description="Cadherin" evidence="6">
    <location>
        <begin position="654"/>
        <end position="767"/>
    </location>
</feature>
<evidence type="ECO:0000256" key="5">
    <source>
        <dbReference type="SAM" id="Phobius"/>
    </source>
</evidence>
<dbReference type="GO" id="GO:0005509">
    <property type="term" value="F:calcium ion binding"/>
    <property type="evidence" value="ECO:0007669"/>
    <property type="project" value="UniProtKB-UniRule"/>
</dbReference>
<name>A0ABD3WJ58_SINWO</name>
<keyword evidence="3" id="KW-0106">Calcium</keyword>
<protein>
    <recommendedName>
        <fullName evidence="6">Cadherin domain-containing protein</fullName>
    </recommendedName>
</protein>
<dbReference type="Pfam" id="PF00028">
    <property type="entry name" value="Cadherin"/>
    <property type="match status" value="1"/>
</dbReference>
<feature type="domain" description="Cadherin" evidence="6">
    <location>
        <begin position="445"/>
        <end position="571"/>
    </location>
</feature>
<feature type="domain" description="Cadherin" evidence="6">
    <location>
        <begin position="364"/>
        <end position="442"/>
    </location>
</feature>
<dbReference type="PANTHER" id="PTHR24026:SF126">
    <property type="entry name" value="PROTOCADHERIN FAT 4"/>
    <property type="match status" value="1"/>
</dbReference>
<comment type="caution">
    <text evidence="7">The sequence shown here is derived from an EMBL/GenBank/DDBJ whole genome shotgun (WGS) entry which is preliminary data.</text>
</comment>
<keyword evidence="8" id="KW-1185">Reference proteome</keyword>
<feature type="transmembrane region" description="Helical" evidence="5">
    <location>
        <begin position="774"/>
        <end position="796"/>
    </location>
</feature>
<dbReference type="SUPFAM" id="SSF49313">
    <property type="entry name" value="Cadherin-like"/>
    <property type="match status" value="5"/>
</dbReference>
<feature type="region of interest" description="Disordered" evidence="4">
    <location>
        <begin position="837"/>
        <end position="879"/>
    </location>
</feature>
<dbReference type="GO" id="GO:0005886">
    <property type="term" value="C:plasma membrane"/>
    <property type="evidence" value="ECO:0007669"/>
    <property type="project" value="UniProtKB-SubCell"/>
</dbReference>
<dbReference type="SMART" id="SM00112">
    <property type="entry name" value="CA"/>
    <property type="match status" value="4"/>
</dbReference>
<feature type="domain" description="Cadherin" evidence="6">
    <location>
        <begin position="556"/>
        <end position="653"/>
    </location>
</feature>
<reference evidence="7 8" key="1">
    <citation type="submission" date="2024-11" db="EMBL/GenBank/DDBJ databases">
        <title>Chromosome-level genome assembly of the freshwater bivalve Anodonta woodiana.</title>
        <authorList>
            <person name="Chen X."/>
        </authorList>
    </citation>
    <scope>NUCLEOTIDE SEQUENCE [LARGE SCALE GENOMIC DNA]</scope>
    <source>
        <strain evidence="7">MN2024</strain>
        <tissue evidence="7">Gills</tissue>
    </source>
</reference>
<dbReference type="InterPro" id="IPR015919">
    <property type="entry name" value="Cadherin-like_sf"/>
</dbReference>
<evidence type="ECO:0000259" key="6">
    <source>
        <dbReference type="PROSITE" id="PS50268"/>
    </source>
</evidence>
<gene>
    <name evidence="7" type="ORF">ACJMK2_037080</name>
</gene>
<evidence type="ECO:0000256" key="2">
    <source>
        <dbReference type="ARBA" id="ARBA00022989"/>
    </source>
</evidence>
<dbReference type="Proteomes" id="UP001634394">
    <property type="component" value="Unassembled WGS sequence"/>
</dbReference>
<evidence type="ECO:0000313" key="8">
    <source>
        <dbReference type="Proteomes" id="UP001634394"/>
    </source>
</evidence>
<keyword evidence="5" id="KW-0472">Membrane</keyword>
<proteinExistence type="predicted"/>
<keyword evidence="2 5" id="KW-1133">Transmembrane helix</keyword>
<dbReference type="CDD" id="cd11304">
    <property type="entry name" value="Cadherin_repeat"/>
    <property type="match status" value="4"/>
</dbReference>
<dbReference type="PRINTS" id="PR00205">
    <property type="entry name" value="CADHERIN"/>
</dbReference>
<accession>A0ABD3WJ58</accession>
<sequence>MAYLINDPDTVFPCCGVIEEWTAYVKHTGRIKFDIWRSTDGINFKLVGSNEYTSAVSDGTIVMNVPPGSQYTVYPGDYIGWYTALDEMIAYTPGYTGEATDVQFFKLRPSSMLLSQALSWSTAASLPNNTYAIRARYGVNEPPTFVNLDAQIQVVPPQPVGTVIYTVNATDPDISDTTITELTYRMTSANGLFSFNPTTRQVSVAANLTAYVGYQCITFEVEDICKNKDTGSLCIFIYNQPPTVTCNPLTATVIETTTGNLALTTMGVSDPTDDVTCSLSRTTPTNSPFYLRYDNYEYKIYVNPNPGFRQASRDTYTVTIACTDTKNSTSATCNIKILPSSPPVFTNLPGLVPLSTANVNTDPVYTVSVTDPDSTSFNYSMTCKPTPCPFTLFNTGNIQLNQDLVNSQVGGYDLSITVTDGYNTVTDTLTVTISGVNVSPKFTNLPLATDLYVQENIALGSSVYKATATDNDGDAITYSMTSSPGTGMNYFSIDSSSGLISASTTTLINYEAMTDRVFTFKVSATDGKLTDSQNLVIRISNVNEGLSFSQNTYRLDANESLTGTQLPNPGFVVTDIDIGDTRTFKQDCGAYAGYFTMNSASGLLTFAVDYDLDVPGKPTLITCIVTATDSGGLTATATLSISLKNINDHTPTFKYSSYTFYAYNNAAVGTLLGNISATDADSGTDGQFVFSTDQTGLAQNYFDVSSTGRVTLQESLLGIKGGTNLPFTVYATDAGSPARVGSTSVRVIVLDPTTTTSSTTTTGYKTFIDDKRNIVWIVFLALLGLLLALVTAWVCWRYIANWPIGFDPFSECAKGCKAHNYCKNCFKDCCKGSDRPVFKKPPPKPKKPTKQPPVTQAITPDFDLPDAPARGAPTPMRAADDPNFRVYDFWQEKWQGDDKMII</sequence>
<organism evidence="7 8">
    <name type="scientific">Sinanodonta woodiana</name>
    <name type="common">Chinese pond mussel</name>
    <name type="synonym">Anodonta woodiana</name>
    <dbReference type="NCBI Taxonomy" id="1069815"/>
    <lineage>
        <taxon>Eukaryota</taxon>
        <taxon>Metazoa</taxon>
        <taxon>Spiralia</taxon>
        <taxon>Lophotrochozoa</taxon>
        <taxon>Mollusca</taxon>
        <taxon>Bivalvia</taxon>
        <taxon>Autobranchia</taxon>
        <taxon>Heteroconchia</taxon>
        <taxon>Palaeoheterodonta</taxon>
        <taxon>Unionida</taxon>
        <taxon>Unionoidea</taxon>
        <taxon>Unionidae</taxon>
        <taxon>Unioninae</taxon>
        <taxon>Sinanodonta</taxon>
    </lineage>
</organism>
<dbReference type="InterPro" id="IPR002126">
    <property type="entry name" value="Cadherin-like_dom"/>
</dbReference>
<dbReference type="GO" id="GO:0007155">
    <property type="term" value="P:cell adhesion"/>
    <property type="evidence" value="ECO:0007669"/>
    <property type="project" value="UniProtKB-KW"/>
</dbReference>
<dbReference type="AlphaFoldDB" id="A0ABD3WJ58"/>